<evidence type="ECO:0000313" key="1">
    <source>
        <dbReference type="EMBL" id="KAJ4469772.1"/>
    </source>
</evidence>
<sequence length="51" mass="5909">MVVLTDGLRYSSFVSIIQVARSLHSQLFFYEVEQGGRVLRDGVEDVYMFLH</sequence>
<feature type="non-terminal residue" evidence="1">
    <location>
        <position position="1"/>
    </location>
</feature>
<protein>
    <submittedName>
        <fullName evidence="1">Uncharacterized protein</fullName>
    </submittedName>
</protein>
<gene>
    <name evidence="1" type="ORF">C8J55DRAFT_523777</name>
</gene>
<dbReference type="EMBL" id="JANVFS010000034">
    <property type="protein sequence ID" value="KAJ4469772.1"/>
    <property type="molecule type" value="Genomic_DNA"/>
</dbReference>
<reference evidence="1" key="1">
    <citation type="submission" date="2022-08" db="EMBL/GenBank/DDBJ databases">
        <authorList>
            <consortium name="DOE Joint Genome Institute"/>
            <person name="Min B."/>
            <person name="Riley R."/>
            <person name="Sierra-Patev S."/>
            <person name="Naranjo-Ortiz M."/>
            <person name="Looney B."/>
            <person name="Konkel Z."/>
            <person name="Slot J.C."/>
            <person name="Sakamoto Y."/>
            <person name="Steenwyk J.L."/>
            <person name="Rokas A."/>
            <person name="Carro J."/>
            <person name="Camarero S."/>
            <person name="Ferreira P."/>
            <person name="Molpeceres G."/>
            <person name="Ruiz-Duenas F.J."/>
            <person name="Serrano A."/>
            <person name="Henrissat B."/>
            <person name="Drula E."/>
            <person name="Hughes K.W."/>
            <person name="Mata J.L."/>
            <person name="Ishikawa N.K."/>
            <person name="Vargas-Isla R."/>
            <person name="Ushijima S."/>
            <person name="Smith C.A."/>
            <person name="Ahrendt S."/>
            <person name="Andreopoulos W."/>
            <person name="He G."/>
            <person name="Labutti K."/>
            <person name="Lipzen A."/>
            <person name="Ng V."/>
            <person name="Sandor L."/>
            <person name="Barry K."/>
            <person name="Martinez A.T."/>
            <person name="Xiao Y."/>
            <person name="Gibbons J.G."/>
            <person name="Terashima K."/>
            <person name="Hibbett D.S."/>
            <person name="Grigoriev I.V."/>
        </authorList>
    </citation>
    <scope>NUCLEOTIDE SEQUENCE</scope>
    <source>
        <strain evidence="1">Sp2 HRB7682 ss15</strain>
    </source>
</reference>
<proteinExistence type="predicted"/>
<name>A0A9W9DGP2_9AGAR</name>
<accession>A0A9W9DGP2</accession>
<reference evidence="1" key="2">
    <citation type="journal article" date="2023" name="Proc. Natl. Acad. Sci. U.S.A.">
        <title>A global phylogenomic analysis of the shiitake genus Lentinula.</title>
        <authorList>
            <person name="Sierra-Patev S."/>
            <person name="Min B."/>
            <person name="Naranjo-Ortiz M."/>
            <person name="Looney B."/>
            <person name="Konkel Z."/>
            <person name="Slot J.C."/>
            <person name="Sakamoto Y."/>
            <person name="Steenwyk J.L."/>
            <person name="Rokas A."/>
            <person name="Carro J."/>
            <person name="Camarero S."/>
            <person name="Ferreira P."/>
            <person name="Molpeceres G."/>
            <person name="Ruiz-Duenas F.J."/>
            <person name="Serrano A."/>
            <person name="Henrissat B."/>
            <person name="Drula E."/>
            <person name="Hughes K.W."/>
            <person name="Mata J.L."/>
            <person name="Ishikawa N.K."/>
            <person name="Vargas-Isla R."/>
            <person name="Ushijima S."/>
            <person name="Smith C.A."/>
            <person name="Donoghue J."/>
            <person name="Ahrendt S."/>
            <person name="Andreopoulos W."/>
            <person name="He G."/>
            <person name="LaButti K."/>
            <person name="Lipzen A."/>
            <person name="Ng V."/>
            <person name="Riley R."/>
            <person name="Sandor L."/>
            <person name="Barry K."/>
            <person name="Martinez A.T."/>
            <person name="Xiao Y."/>
            <person name="Gibbons J.G."/>
            <person name="Terashima K."/>
            <person name="Grigoriev I.V."/>
            <person name="Hibbett D."/>
        </authorList>
    </citation>
    <scope>NUCLEOTIDE SEQUENCE</scope>
    <source>
        <strain evidence="1">Sp2 HRB7682 ss15</strain>
    </source>
</reference>
<dbReference type="AlphaFoldDB" id="A0A9W9DGP2"/>
<comment type="caution">
    <text evidence="1">The sequence shown here is derived from an EMBL/GenBank/DDBJ whole genome shotgun (WGS) entry which is preliminary data.</text>
</comment>
<organism evidence="1 2">
    <name type="scientific">Lentinula lateritia</name>
    <dbReference type="NCBI Taxonomy" id="40482"/>
    <lineage>
        <taxon>Eukaryota</taxon>
        <taxon>Fungi</taxon>
        <taxon>Dikarya</taxon>
        <taxon>Basidiomycota</taxon>
        <taxon>Agaricomycotina</taxon>
        <taxon>Agaricomycetes</taxon>
        <taxon>Agaricomycetidae</taxon>
        <taxon>Agaricales</taxon>
        <taxon>Marasmiineae</taxon>
        <taxon>Omphalotaceae</taxon>
        <taxon>Lentinula</taxon>
    </lineage>
</organism>
<dbReference type="Proteomes" id="UP001150238">
    <property type="component" value="Unassembled WGS sequence"/>
</dbReference>
<evidence type="ECO:0000313" key="2">
    <source>
        <dbReference type="Proteomes" id="UP001150238"/>
    </source>
</evidence>